<accession>A0A0C9UFU8</accession>
<feature type="compositionally biased region" description="Polar residues" evidence="1">
    <location>
        <begin position="50"/>
        <end position="68"/>
    </location>
</feature>
<feature type="compositionally biased region" description="Basic and acidic residues" evidence="1">
    <location>
        <begin position="332"/>
        <end position="344"/>
    </location>
</feature>
<organism evidence="2 3">
    <name type="scientific">Sphaerobolus stellatus (strain SS14)</name>
    <dbReference type="NCBI Taxonomy" id="990650"/>
    <lineage>
        <taxon>Eukaryota</taxon>
        <taxon>Fungi</taxon>
        <taxon>Dikarya</taxon>
        <taxon>Basidiomycota</taxon>
        <taxon>Agaricomycotina</taxon>
        <taxon>Agaricomycetes</taxon>
        <taxon>Phallomycetidae</taxon>
        <taxon>Geastrales</taxon>
        <taxon>Sphaerobolaceae</taxon>
        <taxon>Sphaerobolus</taxon>
    </lineage>
</organism>
<evidence type="ECO:0000256" key="1">
    <source>
        <dbReference type="SAM" id="MobiDB-lite"/>
    </source>
</evidence>
<dbReference type="OrthoDB" id="2500073at2759"/>
<dbReference type="EMBL" id="KN837501">
    <property type="protein sequence ID" value="KIJ24331.1"/>
    <property type="molecule type" value="Genomic_DNA"/>
</dbReference>
<feature type="compositionally biased region" description="Polar residues" evidence="1">
    <location>
        <begin position="1"/>
        <end position="16"/>
    </location>
</feature>
<feature type="compositionally biased region" description="Polar residues" evidence="1">
    <location>
        <begin position="278"/>
        <end position="288"/>
    </location>
</feature>
<evidence type="ECO:0000313" key="3">
    <source>
        <dbReference type="Proteomes" id="UP000054279"/>
    </source>
</evidence>
<feature type="compositionally biased region" description="Polar residues" evidence="1">
    <location>
        <begin position="239"/>
        <end position="256"/>
    </location>
</feature>
<evidence type="ECO:0000313" key="2">
    <source>
        <dbReference type="EMBL" id="KIJ24331.1"/>
    </source>
</evidence>
<dbReference type="HOGENOM" id="CLU_767624_0_0_1"/>
<proteinExistence type="predicted"/>
<feature type="compositionally biased region" description="Low complexity" evidence="1">
    <location>
        <begin position="17"/>
        <end position="47"/>
    </location>
</feature>
<name>A0A0C9UFU8_SPHS4</name>
<dbReference type="AlphaFoldDB" id="A0A0C9UFU8"/>
<keyword evidence="3" id="KW-1185">Reference proteome</keyword>
<feature type="compositionally biased region" description="Low complexity" evidence="1">
    <location>
        <begin position="289"/>
        <end position="307"/>
    </location>
</feature>
<protein>
    <submittedName>
        <fullName evidence="2">Unplaced genomic scaffold SPHSTscaffold_426, whole genome shotgun sequence</fullName>
    </submittedName>
</protein>
<feature type="compositionally biased region" description="Basic and acidic residues" evidence="1">
    <location>
        <begin position="165"/>
        <end position="214"/>
    </location>
</feature>
<feature type="region of interest" description="Disordered" evidence="1">
    <location>
        <begin position="1"/>
        <end position="361"/>
    </location>
</feature>
<reference evidence="2 3" key="1">
    <citation type="submission" date="2014-06" db="EMBL/GenBank/DDBJ databases">
        <title>Evolutionary Origins and Diversification of the Mycorrhizal Mutualists.</title>
        <authorList>
            <consortium name="DOE Joint Genome Institute"/>
            <consortium name="Mycorrhizal Genomics Consortium"/>
            <person name="Kohler A."/>
            <person name="Kuo A."/>
            <person name="Nagy L.G."/>
            <person name="Floudas D."/>
            <person name="Copeland A."/>
            <person name="Barry K.W."/>
            <person name="Cichocki N."/>
            <person name="Veneault-Fourrey C."/>
            <person name="LaButti K."/>
            <person name="Lindquist E.A."/>
            <person name="Lipzen A."/>
            <person name="Lundell T."/>
            <person name="Morin E."/>
            <person name="Murat C."/>
            <person name="Riley R."/>
            <person name="Ohm R."/>
            <person name="Sun H."/>
            <person name="Tunlid A."/>
            <person name="Henrissat B."/>
            <person name="Grigoriev I.V."/>
            <person name="Hibbett D.S."/>
            <person name="Martin F."/>
        </authorList>
    </citation>
    <scope>NUCLEOTIDE SEQUENCE [LARGE SCALE GENOMIC DNA]</scope>
    <source>
        <strain evidence="2 3">SS14</strain>
    </source>
</reference>
<gene>
    <name evidence="2" type="ORF">M422DRAFT_39216</name>
</gene>
<sequence length="361" mass="36649">MASATTTAPSPLSQSVAASDIPSQSQPQSTPAPAPTTTNTHRPTPASQGPVASTHDNTAQNASINSPPVNAAEANAERKNSQAGAGSAQGAGAGAKEGTEAKEGEAPVLTPDDEISEEQAQKAGLPEQKHAGKVGYGPEYANQTRATMGDKIEGLKEQVMGKLKKNPDLAQHGRELRSGELKRREHEERENDTLGKDASQDHKKTPTPANEEKPSTTSEGSAPASAPAPKASADAPKSTTATDTPNSTSEVSTAHLGSTPAPTAGSTPAPTGSAITRAGTNPTHSLNSTTNPAAQNTPAPYAAAPTQGSGLNGGKSDDVDLNPGAARLTKGHHAEGEGYKRDGKVVGGEEADQELVRAAEN</sequence>
<dbReference type="Proteomes" id="UP000054279">
    <property type="component" value="Unassembled WGS sequence"/>
</dbReference>
<feature type="compositionally biased region" description="Low complexity" evidence="1">
    <location>
        <begin position="221"/>
        <end position="238"/>
    </location>
</feature>
<feature type="compositionally biased region" description="Low complexity" evidence="1">
    <location>
        <begin position="257"/>
        <end position="274"/>
    </location>
</feature>